<protein>
    <submittedName>
        <fullName evidence="1">Uncharacterized protein</fullName>
    </submittedName>
</protein>
<comment type="caution">
    <text evidence="1">The sequence shown here is derived from an EMBL/GenBank/DDBJ whole genome shotgun (WGS) entry which is preliminary data.</text>
</comment>
<evidence type="ECO:0000313" key="2">
    <source>
        <dbReference type="Proteomes" id="UP001055172"/>
    </source>
</evidence>
<evidence type="ECO:0000313" key="1">
    <source>
        <dbReference type="EMBL" id="GJC90253.1"/>
    </source>
</evidence>
<reference evidence="1 2" key="1">
    <citation type="submission" date="2021-07" db="EMBL/GenBank/DDBJ databases">
        <title>Genome data of Colletotrichum spaethianum.</title>
        <authorList>
            <person name="Utami Y.D."/>
            <person name="Hiruma K."/>
        </authorList>
    </citation>
    <scope>NUCLEOTIDE SEQUENCE [LARGE SCALE GENOMIC DNA]</scope>
    <source>
        <strain evidence="1 2">MAFF 242679</strain>
    </source>
</reference>
<organism evidence="1 2">
    <name type="scientific">Colletotrichum liriopes</name>
    <dbReference type="NCBI Taxonomy" id="708192"/>
    <lineage>
        <taxon>Eukaryota</taxon>
        <taxon>Fungi</taxon>
        <taxon>Dikarya</taxon>
        <taxon>Ascomycota</taxon>
        <taxon>Pezizomycotina</taxon>
        <taxon>Sordariomycetes</taxon>
        <taxon>Hypocreomycetidae</taxon>
        <taxon>Glomerellales</taxon>
        <taxon>Glomerellaceae</taxon>
        <taxon>Colletotrichum</taxon>
        <taxon>Colletotrichum spaethianum species complex</taxon>
    </lineage>
</organism>
<sequence>MQDRLPKLEQTVREYCMAELDLCFKYELVGEAKTVVLDIITTTAADAGLMPGPPRTKRTNSG</sequence>
<accession>A0AA37M0A6</accession>
<proteinExistence type="predicted"/>
<keyword evidence="2" id="KW-1185">Reference proteome</keyword>
<gene>
    <name evidence="1" type="ORF">ColLi_13091</name>
</gene>
<dbReference type="AlphaFoldDB" id="A0AA37M0A6"/>
<dbReference type="EMBL" id="BPPX01000051">
    <property type="protein sequence ID" value="GJC90253.1"/>
    <property type="molecule type" value="Genomic_DNA"/>
</dbReference>
<name>A0AA37M0A6_9PEZI</name>
<dbReference type="Proteomes" id="UP001055172">
    <property type="component" value="Unassembled WGS sequence"/>
</dbReference>